<evidence type="ECO:0000313" key="2">
    <source>
        <dbReference type="Proteomes" id="UP000030708"/>
    </source>
</evidence>
<dbReference type="EMBL" id="KI926571">
    <property type="protein sequence ID" value="ETW33508.1"/>
    <property type="molecule type" value="Genomic_DNA"/>
</dbReference>
<organism evidence="1 2">
    <name type="scientific">Plasmodium falciparum Tanzania</name>
    <name type="common">2000708</name>
    <dbReference type="NCBI Taxonomy" id="1036725"/>
    <lineage>
        <taxon>Eukaryota</taxon>
        <taxon>Sar</taxon>
        <taxon>Alveolata</taxon>
        <taxon>Apicomplexa</taxon>
        <taxon>Aconoidasida</taxon>
        <taxon>Haemosporida</taxon>
        <taxon>Plasmodiidae</taxon>
        <taxon>Plasmodium</taxon>
        <taxon>Plasmodium (Laverania)</taxon>
    </lineage>
</organism>
<dbReference type="AlphaFoldDB" id="A0A024VYW9"/>
<sequence>MCNYIKVPIASIKTKNSISNINVIWKIISKKNHIIYQYCNELYNNHIYFLKLRRTRNNA</sequence>
<protein>
    <submittedName>
        <fullName evidence="1">Uncharacterized protein</fullName>
    </submittedName>
</protein>
<proteinExistence type="predicted"/>
<name>A0A024VYW9_PLAFA</name>
<reference evidence="1 2" key="1">
    <citation type="submission" date="2013-02" db="EMBL/GenBank/DDBJ databases">
        <title>The Genome Annotation of Plasmodium falciparum Tanzania (2000708).</title>
        <authorList>
            <consortium name="The Broad Institute Genome Sequencing Platform"/>
            <consortium name="The Broad Institute Genome Sequencing Center for Infectious Disease"/>
            <person name="Neafsey D."/>
            <person name="Hoffman S."/>
            <person name="Volkman S."/>
            <person name="Rosenthal P."/>
            <person name="Walker B."/>
            <person name="Young S.K."/>
            <person name="Zeng Q."/>
            <person name="Gargeya S."/>
            <person name="Fitzgerald M."/>
            <person name="Haas B."/>
            <person name="Abouelleil A."/>
            <person name="Allen A.W."/>
            <person name="Alvarado L."/>
            <person name="Arachchi H.M."/>
            <person name="Berlin A.M."/>
            <person name="Chapman S.B."/>
            <person name="Gainer-Dewar J."/>
            <person name="Goldberg J."/>
            <person name="Griggs A."/>
            <person name="Gujja S."/>
            <person name="Hansen M."/>
            <person name="Howarth C."/>
            <person name="Imamovic A."/>
            <person name="Ireland A."/>
            <person name="Larimer J."/>
            <person name="McCowan C."/>
            <person name="Murphy C."/>
            <person name="Pearson M."/>
            <person name="Poon T.W."/>
            <person name="Priest M."/>
            <person name="Roberts A."/>
            <person name="Saif S."/>
            <person name="Shea T."/>
            <person name="Sisk P."/>
            <person name="Sykes S."/>
            <person name="Wortman J."/>
            <person name="Nusbaum C."/>
            <person name="Birren B."/>
        </authorList>
    </citation>
    <scope>NUCLEOTIDE SEQUENCE [LARGE SCALE GENOMIC DNA]</scope>
    <source>
        <strain evidence="2">Tanzania (2000708)</strain>
    </source>
</reference>
<reference evidence="1 2" key="2">
    <citation type="submission" date="2013-02" db="EMBL/GenBank/DDBJ databases">
        <title>The Genome Sequence of Plasmodium falciparum Tanzania (2000708).</title>
        <authorList>
            <consortium name="The Broad Institute Genome Sequencing Platform"/>
            <consortium name="The Broad Institute Genome Sequencing Center for Infectious Disease"/>
            <person name="Neafsey D."/>
            <person name="Cheeseman I."/>
            <person name="Volkman S."/>
            <person name="Adams J."/>
            <person name="Walker B."/>
            <person name="Young S.K."/>
            <person name="Zeng Q."/>
            <person name="Gargeya S."/>
            <person name="Fitzgerald M."/>
            <person name="Haas B."/>
            <person name="Abouelleil A."/>
            <person name="Alvarado L."/>
            <person name="Arachchi H.M."/>
            <person name="Berlin A.M."/>
            <person name="Chapman S.B."/>
            <person name="Dewar J."/>
            <person name="Goldberg J."/>
            <person name="Griggs A."/>
            <person name="Gujja S."/>
            <person name="Hansen M."/>
            <person name="Howarth C."/>
            <person name="Imamovic A."/>
            <person name="Larimer J."/>
            <person name="McCowan C."/>
            <person name="Murphy C."/>
            <person name="Neiman D."/>
            <person name="Pearson M."/>
            <person name="Priest M."/>
            <person name="Roberts A."/>
            <person name="Saif S."/>
            <person name="Shea T."/>
            <person name="Sisk P."/>
            <person name="Sykes S."/>
            <person name="Wortman J."/>
            <person name="Nusbaum C."/>
            <person name="Birren B."/>
        </authorList>
    </citation>
    <scope>NUCLEOTIDE SEQUENCE [LARGE SCALE GENOMIC DNA]</scope>
    <source>
        <strain evidence="2">Tanzania (2000708)</strain>
    </source>
</reference>
<evidence type="ECO:0000313" key="1">
    <source>
        <dbReference type="EMBL" id="ETW33508.1"/>
    </source>
</evidence>
<dbReference type="Proteomes" id="UP000030708">
    <property type="component" value="Unassembled WGS sequence"/>
</dbReference>
<accession>A0A024VYW9</accession>
<gene>
    <name evidence="1" type="ORF">PFTANZ_05756</name>
</gene>